<dbReference type="Gene3D" id="1.50.10.10">
    <property type="match status" value="1"/>
</dbReference>
<dbReference type="Gene3D" id="2.60.120.260">
    <property type="entry name" value="Galactose-binding domain-like"/>
    <property type="match status" value="1"/>
</dbReference>
<dbReference type="PANTHER" id="PTHR34987">
    <property type="entry name" value="C, PUTATIVE (AFU_ORTHOLOGUE AFUA_3G02880)-RELATED"/>
    <property type="match status" value="1"/>
</dbReference>
<proteinExistence type="predicted"/>
<dbReference type="PANTHER" id="PTHR34987:SF2">
    <property type="entry name" value="B, PUTATIVE (AFU_ORTHOLOGUE AFUA_7G05040)-RELATED"/>
    <property type="match status" value="1"/>
</dbReference>
<dbReference type="GO" id="GO:0005975">
    <property type="term" value="P:carbohydrate metabolic process"/>
    <property type="evidence" value="ECO:0007669"/>
    <property type="project" value="InterPro"/>
</dbReference>
<feature type="domain" description="Alpha-L-rhamnosidase C-terminal" evidence="3">
    <location>
        <begin position="710"/>
        <end position="771"/>
    </location>
</feature>
<protein>
    <submittedName>
        <fullName evidence="4">Alpha-rhamnosidase</fullName>
    </submittedName>
</protein>
<comment type="caution">
    <text evidence="4">The sequence shown here is derived from an EMBL/GenBank/DDBJ whole genome shotgun (WGS) entry which is preliminary data.</text>
</comment>
<name>A0A367GQM1_9SPHI</name>
<feature type="domain" description="Bacterial alpha-L-rhamnosidase N-terminal" evidence="1">
    <location>
        <begin position="64"/>
        <end position="201"/>
    </location>
</feature>
<dbReference type="Proteomes" id="UP000253209">
    <property type="component" value="Unassembled WGS sequence"/>
</dbReference>
<feature type="domain" description="Alpha-L-rhamnosidase six-hairpin glycosidase" evidence="2">
    <location>
        <begin position="375"/>
        <end position="700"/>
    </location>
</feature>
<dbReference type="InterPro" id="IPR013737">
    <property type="entry name" value="Bac_rhamnosid_N"/>
</dbReference>
<keyword evidence="5" id="KW-1185">Reference proteome</keyword>
<dbReference type="OrthoDB" id="9815108at2"/>
<sequence length="787" mass="88421">MKYLFVLVAGMCLLLTKQGRCQDTLRANTAWNAQWIGVNILFDKGTTYGVYYFRKSIDVAGKPSKFIIHVSADNRYKLYVNGKLASVGPTRGDFYNWNYNTVDIAKYLKAGKNSIAAVVWNEADLRPEYQSSLRSAFIVQGNTAAEEVINTNGSWKCVQDKAFDAVWGYFVAINGQKVDMNKTITDWHTAAFDDSKWPTAASLFAGQPKGFTDGFGYMLVPSPLPAMEMTYQPITEVRQVAGMDVPNPIPKKVLPLTIPANKKVMILLDQTYETNAYVTLKFSQGQGAGLSVGYAESLFDYIPTKGMRKSNRNDVAGKDFRGLTDTITSNGKAGQAFTTFNFRTYRYLRLYVQTKNSPLVIDSLYGTFTGYPFKQPSVFSSDNTEIQKILDIGWRTARLNAFETYTDCPYYEQLQYIGDTRIQALVTYFNSADDRLPRYALNLMDHSRLPEGVTLSRYPSHTTQIISTFSLWYIGMLHDYWMYRSDADFVKNKLTGCRAIMEFFAKYQQPDGSLKNTPYWTFVDWVGGTGWRDGAAPKGSDGSSAIVDLQLLWAYQWAAAMEAKIGSVQYAALYAGKATKLQQTIQSKYWDSGKKLFADTKEKNTFSQHANALALLTNMVADEDMPAFGKRLLNTPGLTQCTIYFKYYLHQALVKAGLGDDYLNWLDVWRNNINMGLTTWAETSDLNNTRSDCHAWGCSPNIEFFRSVLGIDSDAAGFKKVKIEPHLGTLTNASGEIPHPNGKILVAYVLKDSKWKIGIDLPQNTSGTFVWKGKTYPLKAGENIFVI</sequence>
<evidence type="ECO:0000259" key="2">
    <source>
        <dbReference type="Pfam" id="PF17389"/>
    </source>
</evidence>
<dbReference type="SUPFAM" id="SSF49785">
    <property type="entry name" value="Galactose-binding domain-like"/>
    <property type="match status" value="1"/>
</dbReference>
<dbReference type="Pfam" id="PF17389">
    <property type="entry name" value="Bac_rhamnosid6H"/>
    <property type="match status" value="1"/>
</dbReference>
<dbReference type="RefSeq" id="WP_114004789.1">
    <property type="nucleotide sequence ID" value="NZ_QGDC01000004.1"/>
</dbReference>
<evidence type="ECO:0000259" key="1">
    <source>
        <dbReference type="Pfam" id="PF08531"/>
    </source>
</evidence>
<dbReference type="EMBL" id="QGDC01000004">
    <property type="protein sequence ID" value="RCH55166.1"/>
    <property type="molecule type" value="Genomic_DNA"/>
</dbReference>
<evidence type="ECO:0000313" key="4">
    <source>
        <dbReference type="EMBL" id="RCH55166.1"/>
    </source>
</evidence>
<dbReference type="InterPro" id="IPR012341">
    <property type="entry name" value="6hp_glycosidase-like_sf"/>
</dbReference>
<dbReference type="InterPro" id="IPR035396">
    <property type="entry name" value="Bac_rhamnosid6H"/>
</dbReference>
<accession>A0A367GQM1</accession>
<dbReference type="InterPro" id="IPR008979">
    <property type="entry name" value="Galactose-bd-like_sf"/>
</dbReference>
<dbReference type="InterPro" id="IPR035398">
    <property type="entry name" value="Bac_rhamnosid_C"/>
</dbReference>
<dbReference type="InterPro" id="IPR008928">
    <property type="entry name" value="6-hairpin_glycosidase_sf"/>
</dbReference>
<dbReference type="Pfam" id="PF08531">
    <property type="entry name" value="Bac_rhamnosid_N"/>
    <property type="match status" value="1"/>
</dbReference>
<organism evidence="4 5">
    <name type="scientific">Mucilaginibacter hurinus</name>
    <dbReference type="NCBI Taxonomy" id="2201324"/>
    <lineage>
        <taxon>Bacteria</taxon>
        <taxon>Pseudomonadati</taxon>
        <taxon>Bacteroidota</taxon>
        <taxon>Sphingobacteriia</taxon>
        <taxon>Sphingobacteriales</taxon>
        <taxon>Sphingobacteriaceae</taxon>
        <taxon>Mucilaginibacter</taxon>
    </lineage>
</organism>
<gene>
    <name evidence="4" type="ORF">DJ568_08230</name>
</gene>
<dbReference type="AlphaFoldDB" id="A0A367GQM1"/>
<dbReference type="SUPFAM" id="SSF48208">
    <property type="entry name" value="Six-hairpin glycosidases"/>
    <property type="match status" value="1"/>
</dbReference>
<evidence type="ECO:0000313" key="5">
    <source>
        <dbReference type="Proteomes" id="UP000253209"/>
    </source>
</evidence>
<dbReference type="Gene3D" id="2.60.420.10">
    <property type="entry name" value="Maltose phosphorylase, domain 3"/>
    <property type="match status" value="1"/>
</dbReference>
<evidence type="ECO:0000259" key="3">
    <source>
        <dbReference type="Pfam" id="PF17390"/>
    </source>
</evidence>
<dbReference type="Pfam" id="PF17390">
    <property type="entry name" value="Bac_rhamnosid_C"/>
    <property type="match status" value="1"/>
</dbReference>
<reference evidence="4 5" key="1">
    <citation type="submission" date="2018-05" db="EMBL/GenBank/DDBJ databases">
        <title>Mucilaginibacter hurinus sp. nov., isolated from briquette warehouse soil.</title>
        <authorList>
            <person name="Choi L."/>
        </authorList>
    </citation>
    <scope>NUCLEOTIDE SEQUENCE [LARGE SCALE GENOMIC DNA]</scope>
    <source>
        <strain evidence="4 5">ZR32</strain>
    </source>
</reference>